<gene>
    <name evidence="1" type="ORF">DSO57_1022105</name>
</gene>
<evidence type="ECO:0000313" key="1">
    <source>
        <dbReference type="EMBL" id="KAJ9069087.1"/>
    </source>
</evidence>
<keyword evidence="2" id="KW-1185">Reference proteome</keyword>
<name>A0ACC2T3F0_9FUNG</name>
<evidence type="ECO:0000313" key="2">
    <source>
        <dbReference type="Proteomes" id="UP001165960"/>
    </source>
</evidence>
<proteinExistence type="predicted"/>
<dbReference type="EMBL" id="QTSX02003660">
    <property type="protein sequence ID" value="KAJ9069087.1"/>
    <property type="molecule type" value="Genomic_DNA"/>
</dbReference>
<accession>A0ACC2T3F0</accession>
<sequence>MTLLLTLQPDRPMEIPTAVKTTSTQLFEVLYITFTAPILWWALPSGPAVFRPKPTNASNYAWIPDSKLGLCQIVKKPGIGRGIGGLGWGVAKPMDKAHHRMGANLIM</sequence>
<dbReference type="Proteomes" id="UP001165960">
    <property type="component" value="Unassembled WGS sequence"/>
</dbReference>
<protein>
    <submittedName>
        <fullName evidence="1">Uncharacterized protein</fullName>
    </submittedName>
</protein>
<organism evidence="1 2">
    <name type="scientific">Entomophthora muscae</name>
    <dbReference type="NCBI Taxonomy" id="34485"/>
    <lineage>
        <taxon>Eukaryota</taxon>
        <taxon>Fungi</taxon>
        <taxon>Fungi incertae sedis</taxon>
        <taxon>Zoopagomycota</taxon>
        <taxon>Entomophthoromycotina</taxon>
        <taxon>Entomophthoromycetes</taxon>
        <taxon>Entomophthorales</taxon>
        <taxon>Entomophthoraceae</taxon>
        <taxon>Entomophthora</taxon>
    </lineage>
</organism>
<comment type="caution">
    <text evidence="1">The sequence shown here is derived from an EMBL/GenBank/DDBJ whole genome shotgun (WGS) entry which is preliminary data.</text>
</comment>
<reference evidence="1" key="1">
    <citation type="submission" date="2022-04" db="EMBL/GenBank/DDBJ databases">
        <title>Genome of the entomopathogenic fungus Entomophthora muscae.</title>
        <authorList>
            <person name="Elya C."/>
            <person name="Lovett B.R."/>
            <person name="Lee E."/>
            <person name="Macias A.M."/>
            <person name="Hajek A.E."/>
            <person name="De Bivort B.L."/>
            <person name="Kasson M.T."/>
            <person name="De Fine Licht H.H."/>
            <person name="Stajich J.E."/>
        </authorList>
    </citation>
    <scope>NUCLEOTIDE SEQUENCE</scope>
    <source>
        <strain evidence="1">Berkeley</strain>
    </source>
</reference>